<dbReference type="Proteomes" id="UP000050509">
    <property type="component" value="Unassembled WGS sequence"/>
</dbReference>
<proteinExistence type="predicted"/>
<reference evidence="1 2" key="1">
    <citation type="submission" date="2015-09" db="EMBL/GenBank/DDBJ databases">
        <title>Draft genome sequence of Kouleothrix aurantiaca JCM 19913.</title>
        <authorList>
            <person name="Hemp J."/>
        </authorList>
    </citation>
    <scope>NUCLEOTIDE SEQUENCE [LARGE SCALE GENOMIC DNA]</scope>
    <source>
        <strain evidence="1 2">COM-B</strain>
    </source>
</reference>
<accession>A0A0P9D501</accession>
<organism evidence="1 2">
    <name type="scientific">Kouleothrix aurantiaca</name>
    <dbReference type="NCBI Taxonomy" id="186479"/>
    <lineage>
        <taxon>Bacteria</taxon>
        <taxon>Bacillati</taxon>
        <taxon>Chloroflexota</taxon>
        <taxon>Chloroflexia</taxon>
        <taxon>Chloroflexales</taxon>
        <taxon>Roseiflexineae</taxon>
        <taxon>Roseiflexaceae</taxon>
        <taxon>Kouleothrix</taxon>
    </lineage>
</organism>
<protein>
    <submittedName>
        <fullName evidence="1">Uncharacterized protein</fullName>
    </submittedName>
</protein>
<evidence type="ECO:0000313" key="1">
    <source>
        <dbReference type="EMBL" id="KPV54145.1"/>
    </source>
</evidence>
<dbReference type="AlphaFoldDB" id="A0A0P9D501"/>
<gene>
    <name evidence="1" type="ORF">SE17_05540</name>
</gene>
<name>A0A0P9D501_9CHLR</name>
<comment type="caution">
    <text evidence="1">The sequence shown here is derived from an EMBL/GenBank/DDBJ whole genome shotgun (WGS) entry which is preliminary data.</text>
</comment>
<evidence type="ECO:0000313" key="2">
    <source>
        <dbReference type="Proteomes" id="UP000050509"/>
    </source>
</evidence>
<keyword evidence="2" id="KW-1185">Reference proteome</keyword>
<dbReference type="EMBL" id="LJCR01000105">
    <property type="protein sequence ID" value="KPV54145.1"/>
    <property type="molecule type" value="Genomic_DNA"/>
</dbReference>
<sequence length="166" mass="18957">MSDERGYMYRVARADKQQLQDVIAMHLGESGWTFGGATQWDFDPYVDDKHTHLRDITPIVPGEQVNIKGDFGYAFNKDIEIRWKRRDDAAYDVLILSETPLSIAGAVELCVRHWDIQTQSWVESEWTTQRPDVAAIHQTAGRPSLLYINYCAPNGAVQFQRLAGEK</sequence>